<feature type="non-terminal residue" evidence="1">
    <location>
        <position position="63"/>
    </location>
</feature>
<protein>
    <submittedName>
        <fullName evidence="1">22757_t:CDS:1</fullName>
    </submittedName>
</protein>
<dbReference type="OrthoDB" id="2351769at2759"/>
<sequence>SESPLYEIYNTGDFIYYQENGMRLAIVLANEILKLKVQKIIKFNKLSKNIQSSNQQVSSQSGE</sequence>
<accession>A0A9N9JDQ2</accession>
<reference evidence="1" key="1">
    <citation type="submission" date="2021-06" db="EMBL/GenBank/DDBJ databases">
        <authorList>
            <person name="Kallberg Y."/>
            <person name="Tangrot J."/>
            <person name="Rosling A."/>
        </authorList>
    </citation>
    <scope>NUCLEOTIDE SEQUENCE</scope>
    <source>
        <strain evidence="1">MA453B</strain>
    </source>
</reference>
<gene>
    <name evidence="1" type="ORF">DERYTH_LOCUS19153</name>
</gene>
<evidence type="ECO:0000313" key="2">
    <source>
        <dbReference type="Proteomes" id="UP000789405"/>
    </source>
</evidence>
<organism evidence="1 2">
    <name type="scientific">Dentiscutata erythropus</name>
    <dbReference type="NCBI Taxonomy" id="1348616"/>
    <lineage>
        <taxon>Eukaryota</taxon>
        <taxon>Fungi</taxon>
        <taxon>Fungi incertae sedis</taxon>
        <taxon>Mucoromycota</taxon>
        <taxon>Glomeromycotina</taxon>
        <taxon>Glomeromycetes</taxon>
        <taxon>Diversisporales</taxon>
        <taxon>Gigasporaceae</taxon>
        <taxon>Dentiscutata</taxon>
    </lineage>
</organism>
<name>A0A9N9JDQ2_9GLOM</name>
<dbReference type="Proteomes" id="UP000789405">
    <property type="component" value="Unassembled WGS sequence"/>
</dbReference>
<evidence type="ECO:0000313" key="1">
    <source>
        <dbReference type="EMBL" id="CAG8775899.1"/>
    </source>
</evidence>
<keyword evidence="2" id="KW-1185">Reference proteome</keyword>
<feature type="non-terminal residue" evidence="1">
    <location>
        <position position="1"/>
    </location>
</feature>
<comment type="caution">
    <text evidence="1">The sequence shown here is derived from an EMBL/GenBank/DDBJ whole genome shotgun (WGS) entry which is preliminary data.</text>
</comment>
<dbReference type="EMBL" id="CAJVPY010020500">
    <property type="protein sequence ID" value="CAG8775899.1"/>
    <property type="molecule type" value="Genomic_DNA"/>
</dbReference>
<dbReference type="AlphaFoldDB" id="A0A9N9JDQ2"/>
<proteinExistence type="predicted"/>